<organism evidence="2 3">
    <name type="scientific">Streptosporangium roseum (strain ATCC 12428 / DSM 43021 / JCM 3005 / KCTC 9067 / NCIMB 10171 / NRRL 2505 / NI 9100)</name>
    <dbReference type="NCBI Taxonomy" id="479432"/>
    <lineage>
        <taxon>Bacteria</taxon>
        <taxon>Bacillati</taxon>
        <taxon>Actinomycetota</taxon>
        <taxon>Actinomycetes</taxon>
        <taxon>Streptosporangiales</taxon>
        <taxon>Streptosporangiaceae</taxon>
        <taxon>Streptosporangium</taxon>
    </lineage>
</organism>
<gene>
    <name evidence="2" type="ordered locus">Sros_5793</name>
</gene>
<dbReference type="RefSeq" id="WP_012892275.1">
    <property type="nucleotide sequence ID" value="NC_013595.1"/>
</dbReference>
<dbReference type="HOGENOM" id="CLU_100195_0_0_11"/>
<dbReference type="Pfam" id="PF06283">
    <property type="entry name" value="ThuA"/>
    <property type="match status" value="1"/>
</dbReference>
<evidence type="ECO:0000313" key="2">
    <source>
        <dbReference type="EMBL" id="ACZ88539.1"/>
    </source>
</evidence>
<dbReference type="InterPro" id="IPR029062">
    <property type="entry name" value="Class_I_gatase-like"/>
</dbReference>
<evidence type="ECO:0000313" key="3">
    <source>
        <dbReference type="Proteomes" id="UP000002029"/>
    </source>
</evidence>
<dbReference type="KEGG" id="sro:Sros_5793"/>
<evidence type="ECO:0000259" key="1">
    <source>
        <dbReference type="Pfam" id="PF06283"/>
    </source>
</evidence>
<dbReference type="InterPro" id="IPR029010">
    <property type="entry name" value="ThuA-like"/>
</dbReference>
<dbReference type="STRING" id="479432.Sros_5793"/>
<dbReference type="AlphaFoldDB" id="D2ASL6"/>
<name>D2ASL6_STRRD</name>
<dbReference type="PANTHER" id="PTHR40469:SF2">
    <property type="entry name" value="GALACTOSE-BINDING DOMAIN-LIKE SUPERFAMILY PROTEIN"/>
    <property type="match status" value="1"/>
</dbReference>
<proteinExistence type="predicted"/>
<sequence>MTRHALVVRGGWEGHVPAEATGLFIPGLADAGFDVTVADDLDVYTDADLLAATDLVVQCWTDGALTGRQSAGLLSAVEAGTGFAGWHGGVVAAFDDRAYHRMVGGLFLCHPGDSVEYDVVIDPARAGHPIVAGLEGFTVHTEQYWMLTDSLNDVLATTTFAPTGGGPHALPVPMPVVWTRRWGAGRVFFSAIGHNLADLTHPTVYALTLRGLLWAGRAGSGGAGGGGQRPGRA</sequence>
<dbReference type="Gene3D" id="3.40.50.880">
    <property type="match status" value="1"/>
</dbReference>
<dbReference type="PANTHER" id="PTHR40469">
    <property type="entry name" value="SECRETED GLYCOSYL HYDROLASE"/>
    <property type="match status" value="1"/>
</dbReference>
<dbReference type="Proteomes" id="UP000002029">
    <property type="component" value="Chromosome"/>
</dbReference>
<reference evidence="2 3" key="1">
    <citation type="journal article" date="2010" name="Stand. Genomic Sci.">
        <title>Complete genome sequence of Streptosporangium roseum type strain (NI 9100).</title>
        <authorList>
            <person name="Nolan M."/>
            <person name="Sikorski J."/>
            <person name="Jando M."/>
            <person name="Lucas S."/>
            <person name="Lapidus A."/>
            <person name="Glavina Del Rio T."/>
            <person name="Chen F."/>
            <person name="Tice H."/>
            <person name="Pitluck S."/>
            <person name="Cheng J.F."/>
            <person name="Chertkov O."/>
            <person name="Sims D."/>
            <person name="Meincke L."/>
            <person name="Brettin T."/>
            <person name="Han C."/>
            <person name="Detter J.C."/>
            <person name="Bruce D."/>
            <person name="Goodwin L."/>
            <person name="Land M."/>
            <person name="Hauser L."/>
            <person name="Chang Y.J."/>
            <person name="Jeffries C.D."/>
            <person name="Ivanova N."/>
            <person name="Mavromatis K."/>
            <person name="Mikhailova N."/>
            <person name="Chen A."/>
            <person name="Palaniappan K."/>
            <person name="Chain P."/>
            <person name="Rohde M."/>
            <person name="Goker M."/>
            <person name="Bristow J."/>
            <person name="Eisen J.A."/>
            <person name="Markowitz V."/>
            <person name="Hugenholtz P."/>
            <person name="Kyrpides N.C."/>
            <person name="Klenk H.P."/>
        </authorList>
    </citation>
    <scope>NUCLEOTIDE SEQUENCE [LARGE SCALE GENOMIC DNA]</scope>
    <source>
        <strain evidence="3">ATCC 12428 / DSM 43021 / JCM 3005 / NI 9100</strain>
    </source>
</reference>
<dbReference type="EMBL" id="CP001814">
    <property type="protein sequence ID" value="ACZ88539.1"/>
    <property type="molecule type" value="Genomic_DNA"/>
</dbReference>
<keyword evidence="3" id="KW-1185">Reference proteome</keyword>
<dbReference type="OrthoDB" id="9785923at2"/>
<dbReference type="SUPFAM" id="SSF52317">
    <property type="entry name" value="Class I glutamine amidotransferase-like"/>
    <property type="match status" value="1"/>
</dbReference>
<feature type="domain" description="ThuA-like" evidence="1">
    <location>
        <begin position="5"/>
        <end position="215"/>
    </location>
</feature>
<accession>D2ASL6</accession>
<dbReference type="eggNOG" id="COG3828">
    <property type="taxonomic scope" value="Bacteria"/>
</dbReference>
<protein>
    <recommendedName>
        <fullName evidence="1">ThuA-like domain-containing protein</fullName>
    </recommendedName>
</protein>